<dbReference type="GO" id="GO:0005829">
    <property type="term" value="C:cytosol"/>
    <property type="evidence" value="ECO:0007669"/>
    <property type="project" value="TreeGrafter"/>
</dbReference>
<dbReference type="SUPFAM" id="SSF46785">
    <property type="entry name" value="Winged helix' DNA-binding domain"/>
    <property type="match status" value="1"/>
</dbReference>
<dbReference type="InterPro" id="IPR040134">
    <property type="entry name" value="PSMD12/CSN4"/>
</dbReference>
<protein>
    <recommendedName>
        <fullName evidence="4">COP9 signalosome complex subunit 4</fullName>
    </recommendedName>
</protein>
<evidence type="ECO:0000256" key="6">
    <source>
        <dbReference type="ARBA" id="ARBA00022790"/>
    </source>
</evidence>
<sequence length="248" mass="28178">MFYFLGQQRSRMLATLFKDERCQQLPAYAILEKMYLDRIIRRSELQEFGNLLQPHQKASTLDGSTILERAVIEHNLLSASKLYNNITFEELGALLEIPPAKAEKIASQMITETRMNGYIDQIDSIVHFEMNTLIDENVSVRVNTDLQQQPCSSQTCDQPMETMHNSHFIPVEENCAIVVVEMQSCSSSQSNTAPTSRESRMARSFPYPWLPKPREDCIGLVRDYSDRSTLGHVIAYAAINATSHRDAA</sequence>
<dbReference type="InterPro" id="IPR000717">
    <property type="entry name" value="PCI_dom"/>
</dbReference>
<accession>A0A7R9JXR7</accession>
<evidence type="ECO:0000256" key="1">
    <source>
        <dbReference type="ARBA" id="ARBA00004123"/>
    </source>
</evidence>
<dbReference type="FunFam" id="1.10.10.10:FF:000130">
    <property type="entry name" value="COP9 signalosome complex subunit 4"/>
    <property type="match status" value="1"/>
</dbReference>
<gene>
    <name evidence="9" type="ORF">TGEB3V08_LOCUS4618</name>
</gene>
<dbReference type="PROSITE" id="PS50250">
    <property type="entry name" value="PCI"/>
    <property type="match status" value="1"/>
</dbReference>
<dbReference type="EMBL" id="OE840611">
    <property type="protein sequence ID" value="CAD7591525.1"/>
    <property type="molecule type" value="Genomic_DNA"/>
</dbReference>
<feature type="domain" description="PCI" evidence="8">
    <location>
        <begin position="1"/>
        <end position="133"/>
    </location>
</feature>
<evidence type="ECO:0000256" key="5">
    <source>
        <dbReference type="ARBA" id="ARBA00022490"/>
    </source>
</evidence>
<dbReference type="GO" id="GO:0008180">
    <property type="term" value="C:COP9 signalosome"/>
    <property type="evidence" value="ECO:0007669"/>
    <property type="project" value="UniProtKB-KW"/>
</dbReference>
<dbReference type="SMART" id="SM00088">
    <property type="entry name" value="PINT"/>
    <property type="match status" value="1"/>
</dbReference>
<dbReference type="InterPro" id="IPR036388">
    <property type="entry name" value="WH-like_DNA-bd_sf"/>
</dbReference>
<dbReference type="InterPro" id="IPR036390">
    <property type="entry name" value="WH_DNA-bd_sf"/>
</dbReference>
<organism evidence="9">
    <name type="scientific">Timema genevievae</name>
    <name type="common">Walking stick</name>
    <dbReference type="NCBI Taxonomy" id="629358"/>
    <lineage>
        <taxon>Eukaryota</taxon>
        <taxon>Metazoa</taxon>
        <taxon>Ecdysozoa</taxon>
        <taxon>Arthropoda</taxon>
        <taxon>Hexapoda</taxon>
        <taxon>Insecta</taxon>
        <taxon>Pterygota</taxon>
        <taxon>Neoptera</taxon>
        <taxon>Polyneoptera</taxon>
        <taxon>Phasmatodea</taxon>
        <taxon>Timematodea</taxon>
        <taxon>Timematoidea</taxon>
        <taxon>Timematidae</taxon>
        <taxon>Timema</taxon>
    </lineage>
</organism>
<evidence type="ECO:0000313" key="9">
    <source>
        <dbReference type="EMBL" id="CAD7591525.1"/>
    </source>
</evidence>
<dbReference type="PANTHER" id="PTHR10855:SF2">
    <property type="entry name" value="COP9 SIGNALOSOME COMPLEX SUBUNIT 4"/>
    <property type="match status" value="1"/>
</dbReference>
<evidence type="ECO:0000256" key="7">
    <source>
        <dbReference type="ARBA" id="ARBA00023242"/>
    </source>
</evidence>
<keyword evidence="6" id="KW-0736">Signalosome</keyword>
<keyword evidence="5" id="KW-0963">Cytoplasm</keyword>
<evidence type="ECO:0000259" key="8">
    <source>
        <dbReference type="PROSITE" id="PS50250"/>
    </source>
</evidence>
<evidence type="ECO:0000256" key="4">
    <source>
        <dbReference type="ARBA" id="ARBA00014881"/>
    </source>
</evidence>
<dbReference type="Pfam" id="PF01399">
    <property type="entry name" value="PCI"/>
    <property type="match status" value="1"/>
</dbReference>
<reference evidence="9" key="1">
    <citation type="submission" date="2020-11" db="EMBL/GenBank/DDBJ databases">
        <authorList>
            <person name="Tran Van P."/>
        </authorList>
    </citation>
    <scope>NUCLEOTIDE SEQUENCE</scope>
</reference>
<dbReference type="Gene3D" id="1.10.10.10">
    <property type="entry name" value="Winged helix-like DNA-binding domain superfamily/Winged helix DNA-binding domain"/>
    <property type="match status" value="1"/>
</dbReference>
<evidence type="ECO:0000256" key="2">
    <source>
        <dbReference type="ARBA" id="ARBA00004496"/>
    </source>
</evidence>
<keyword evidence="7" id="KW-0539">Nucleus</keyword>
<proteinExistence type="inferred from homology"/>
<name>A0A7R9JXR7_TIMGE</name>
<comment type="subcellular location">
    <subcellularLocation>
        <location evidence="2">Cytoplasm</location>
    </subcellularLocation>
    <subcellularLocation>
        <location evidence="1">Nucleus</location>
    </subcellularLocation>
</comment>
<dbReference type="AlphaFoldDB" id="A0A7R9JXR7"/>
<comment type="similarity">
    <text evidence="3">Belongs to the CSN4 family.</text>
</comment>
<evidence type="ECO:0000256" key="3">
    <source>
        <dbReference type="ARBA" id="ARBA00010417"/>
    </source>
</evidence>
<dbReference type="PANTHER" id="PTHR10855">
    <property type="entry name" value="26S PROTEASOME NON-ATPASE REGULATORY SUBUNIT 12/COP9 SIGNALOSOME COMPLEX SUBUNIT 4"/>
    <property type="match status" value="1"/>
</dbReference>